<accession>A0A6N8FF98</accession>
<dbReference type="GO" id="GO:0000160">
    <property type="term" value="P:phosphorelay signal transduction system"/>
    <property type="evidence" value="ECO:0007669"/>
    <property type="project" value="InterPro"/>
</dbReference>
<evidence type="ECO:0000313" key="6">
    <source>
        <dbReference type="Proteomes" id="UP000439994"/>
    </source>
</evidence>
<name>A0A6N8FF98_9GAMM</name>
<dbReference type="RefSeq" id="WP_155696135.1">
    <property type="nucleotide sequence ID" value="NZ_WOCD01000005.1"/>
</dbReference>
<dbReference type="OrthoDB" id="9796655at2"/>
<dbReference type="PROSITE" id="PS50110">
    <property type="entry name" value="RESPONSE_REGULATORY"/>
    <property type="match status" value="1"/>
</dbReference>
<dbReference type="InterPro" id="IPR001789">
    <property type="entry name" value="Sig_transdc_resp-reg_receiver"/>
</dbReference>
<protein>
    <submittedName>
        <fullName evidence="5">Response regulator</fullName>
    </submittedName>
</protein>
<dbReference type="AlphaFoldDB" id="A0A6N8FF98"/>
<gene>
    <name evidence="5" type="ORF">GNP35_10820</name>
</gene>
<dbReference type="Gene3D" id="1.10.10.10">
    <property type="entry name" value="Winged helix-like DNA-binding domain superfamily/Winged helix DNA-binding domain"/>
    <property type="match status" value="1"/>
</dbReference>
<dbReference type="InterPro" id="IPR016032">
    <property type="entry name" value="Sig_transdc_resp-reg_C-effctor"/>
</dbReference>
<dbReference type="SUPFAM" id="SSF46894">
    <property type="entry name" value="C-terminal effector domain of the bipartite response regulators"/>
    <property type="match status" value="1"/>
</dbReference>
<dbReference type="InterPro" id="IPR011006">
    <property type="entry name" value="CheY-like_superfamily"/>
</dbReference>
<dbReference type="EMBL" id="WOCD01000005">
    <property type="protein sequence ID" value="MUH72931.1"/>
    <property type="molecule type" value="Genomic_DNA"/>
</dbReference>
<dbReference type="GO" id="GO:0006355">
    <property type="term" value="P:regulation of DNA-templated transcription"/>
    <property type="evidence" value="ECO:0007669"/>
    <property type="project" value="InterPro"/>
</dbReference>
<dbReference type="Pfam" id="PF00072">
    <property type="entry name" value="Response_reg"/>
    <property type="match status" value="1"/>
</dbReference>
<feature type="modified residue" description="4-aspartylphosphate" evidence="2">
    <location>
        <position position="59"/>
    </location>
</feature>
<keyword evidence="6" id="KW-1185">Reference proteome</keyword>
<organism evidence="5 6">
    <name type="scientific">Psychrosphaera haliotis</name>
    <dbReference type="NCBI Taxonomy" id="555083"/>
    <lineage>
        <taxon>Bacteria</taxon>
        <taxon>Pseudomonadati</taxon>
        <taxon>Pseudomonadota</taxon>
        <taxon>Gammaproteobacteria</taxon>
        <taxon>Alteromonadales</taxon>
        <taxon>Pseudoalteromonadaceae</taxon>
        <taxon>Psychrosphaera</taxon>
    </lineage>
</organism>
<sequence length="205" mass="22633">MINVVVVEDQAMVRGAISRLLTLEDNIDVVGEAENGEAAIELLSQLQNSNQRVDIVLTDIEMPNMTGIELAETIKVEKPDIKVVIMTTFSKSGYIKRSLKLGVMGFVLKESPIDDLVHALEQVHLGRKIINPELALMALDDNDPLTDKERKAIKLAGEGLKTSEIAKKLYLSEGTIRNYLSEAIAKLNATNRIEAARIAKQKGWI</sequence>
<dbReference type="InterPro" id="IPR000792">
    <property type="entry name" value="Tscrpt_reg_LuxR_C"/>
</dbReference>
<dbReference type="SUPFAM" id="SSF52172">
    <property type="entry name" value="CheY-like"/>
    <property type="match status" value="1"/>
</dbReference>
<evidence type="ECO:0000259" key="4">
    <source>
        <dbReference type="PROSITE" id="PS50110"/>
    </source>
</evidence>
<comment type="caution">
    <text evidence="5">The sequence shown here is derived from an EMBL/GenBank/DDBJ whole genome shotgun (WGS) entry which is preliminary data.</text>
</comment>
<dbReference type="Proteomes" id="UP000439994">
    <property type="component" value="Unassembled WGS sequence"/>
</dbReference>
<evidence type="ECO:0000313" key="5">
    <source>
        <dbReference type="EMBL" id="MUH72931.1"/>
    </source>
</evidence>
<feature type="domain" description="Response regulatory" evidence="4">
    <location>
        <begin position="3"/>
        <end position="124"/>
    </location>
</feature>
<dbReference type="InterPro" id="IPR036388">
    <property type="entry name" value="WH-like_DNA-bd_sf"/>
</dbReference>
<evidence type="ECO:0000259" key="3">
    <source>
        <dbReference type="PROSITE" id="PS50043"/>
    </source>
</evidence>
<dbReference type="PRINTS" id="PR00038">
    <property type="entry name" value="HTHLUXR"/>
</dbReference>
<keyword evidence="1" id="KW-0238">DNA-binding</keyword>
<evidence type="ECO:0000256" key="2">
    <source>
        <dbReference type="PROSITE-ProRule" id="PRU00169"/>
    </source>
</evidence>
<dbReference type="PROSITE" id="PS50043">
    <property type="entry name" value="HTH_LUXR_2"/>
    <property type="match status" value="1"/>
</dbReference>
<dbReference type="SMART" id="SM00448">
    <property type="entry name" value="REC"/>
    <property type="match status" value="1"/>
</dbReference>
<dbReference type="Gene3D" id="3.40.50.2300">
    <property type="match status" value="1"/>
</dbReference>
<reference evidence="5 6" key="1">
    <citation type="submission" date="2019-11" db="EMBL/GenBank/DDBJ databases">
        <title>P. haliotis isolates from Z. marina roots.</title>
        <authorList>
            <person name="Cohen M."/>
            <person name="Jospin G."/>
            <person name="Eisen J.A."/>
            <person name="Coil D.A."/>
        </authorList>
    </citation>
    <scope>NUCLEOTIDE SEQUENCE [LARGE SCALE GENOMIC DNA]</scope>
    <source>
        <strain evidence="5 6">UCD-MCMsp1aY</strain>
    </source>
</reference>
<dbReference type="Pfam" id="PF00196">
    <property type="entry name" value="GerE"/>
    <property type="match status" value="1"/>
</dbReference>
<dbReference type="CDD" id="cd06170">
    <property type="entry name" value="LuxR_C_like"/>
    <property type="match status" value="1"/>
</dbReference>
<keyword evidence="2" id="KW-0597">Phosphoprotein</keyword>
<dbReference type="InterPro" id="IPR039420">
    <property type="entry name" value="WalR-like"/>
</dbReference>
<feature type="domain" description="HTH luxR-type" evidence="3">
    <location>
        <begin position="138"/>
        <end position="203"/>
    </location>
</feature>
<dbReference type="PANTHER" id="PTHR43214">
    <property type="entry name" value="TWO-COMPONENT RESPONSE REGULATOR"/>
    <property type="match status" value="1"/>
</dbReference>
<proteinExistence type="predicted"/>
<dbReference type="PANTHER" id="PTHR43214:SF42">
    <property type="entry name" value="TRANSCRIPTIONAL REGULATORY PROTEIN DESR"/>
    <property type="match status" value="1"/>
</dbReference>
<evidence type="ECO:0000256" key="1">
    <source>
        <dbReference type="ARBA" id="ARBA00023125"/>
    </source>
</evidence>
<dbReference type="GO" id="GO:0003677">
    <property type="term" value="F:DNA binding"/>
    <property type="evidence" value="ECO:0007669"/>
    <property type="project" value="UniProtKB-KW"/>
</dbReference>
<dbReference type="SMART" id="SM00421">
    <property type="entry name" value="HTH_LUXR"/>
    <property type="match status" value="1"/>
</dbReference>